<dbReference type="InterPro" id="IPR000305">
    <property type="entry name" value="GIY-YIG_endonuc"/>
</dbReference>
<dbReference type="PANTHER" id="PTHR34477">
    <property type="entry name" value="UPF0213 PROTEIN YHBQ"/>
    <property type="match status" value="1"/>
</dbReference>
<comment type="similarity">
    <text evidence="1">Belongs to the UPF0213 family.</text>
</comment>
<sequence>MYFVYILQSLSDNKFYVGMTNDLDRRIKQHNSGRVDSTRNRIPFKLIHSETLSNSIEARKKEKYYKSGIGREFIKNVLLNQ</sequence>
<dbReference type="SMART" id="SM00465">
    <property type="entry name" value="GIYc"/>
    <property type="match status" value="1"/>
</dbReference>
<organism evidence="3 4">
    <name type="scientific">candidate division WOR-1 bacterium RIFCSPHIGHO2_01_FULL_53_15</name>
    <dbReference type="NCBI Taxonomy" id="1802564"/>
    <lineage>
        <taxon>Bacteria</taxon>
        <taxon>Bacillati</taxon>
        <taxon>Saganbacteria</taxon>
    </lineage>
</organism>
<keyword evidence="3" id="KW-0255">Endonuclease</keyword>
<comment type="caution">
    <text evidence="3">The sequence shown here is derived from an EMBL/GenBank/DDBJ whole genome shotgun (WGS) entry which is preliminary data.</text>
</comment>
<gene>
    <name evidence="3" type="ORF">A2625_05045</name>
</gene>
<proteinExistence type="inferred from homology"/>
<evidence type="ECO:0000259" key="2">
    <source>
        <dbReference type="PROSITE" id="PS50164"/>
    </source>
</evidence>
<dbReference type="CDD" id="cd10449">
    <property type="entry name" value="GIY-YIG_SLX1_like"/>
    <property type="match status" value="1"/>
</dbReference>
<name>A0A1F4PZW7_UNCSA</name>
<dbReference type="InterPro" id="IPR035901">
    <property type="entry name" value="GIY-YIG_endonuc_sf"/>
</dbReference>
<dbReference type="Gene3D" id="3.40.1440.10">
    <property type="entry name" value="GIY-YIG endonuclease"/>
    <property type="match status" value="1"/>
</dbReference>
<evidence type="ECO:0000313" key="3">
    <source>
        <dbReference type="EMBL" id="OGB89228.1"/>
    </source>
</evidence>
<dbReference type="AlphaFoldDB" id="A0A1F4PZW7"/>
<accession>A0A1F4PZW7</accession>
<evidence type="ECO:0000256" key="1">
    <source>
        <dbReference type="ARBA" id="ARBA00007435"/>
    </source>
</evidence>
<dbReference type="EMBL" id="METM01000028">
    <property type="protein sequence ID" value="OGB89228.1"/>
    <property type="molecule type" value="Genomic_DNA"/>
</dbReference>
<keyword evidence="3" id="KW-0378">Hydrolase</keyword>
<feature type="domain" description="GIY-YIG" evidence="2">
    <location>
        <begin position="1"/>
        <end position="77"/>
    </location>
</feature>
<dbReference type="Pfam" id="PF01541">
    <property type="entry name" value="GIY-YIG"/>
    <property type="match status" value="1"/>
</dbReference>
<dbReference type="Proteomes" id="UP000178724">
    <property type="component" value="Unassembled WGS sequence"/>
</dbReference>
<dbReference type="PROSITE" id="PS50164">
    <property type="entry name" value="GIY_YIG"/>
    <property type="match status" value="1"/>
</dbReference>
<dbReference type="GO" id="GO:0004519">
    <property type="term" value="F:endonuclease activity"/>
    <property type="evidence" value="ECO:0007669"/>
    <property type="project" value="UniProtKB-KW"/>
</dbReference>
<protein>
    <submittedName>
        <fullName evidence="3">Endonuclease</fullName>
    </submittedName>
</protein>
<reference evidence="3 4" key="1">
    <citation type="journal article" date="2016" name="Nat. Commun.">
        <title>Thousands of microbial genomes shed light on interconnected biogeochemical processes in an aquifer system.</title>
        <authorList>
            <person name="Anantharaman K."/>
            <person name="Brown C.T."/>
            <person name="Hug L.A."/>
            <person name="Sharon I."/>
            <person name="Castelle C.J."/>
            <person name="Probst A.J."/>
            <person name="Thomas B.C."/>
            <person name="Singh A."/>
            <person name="Wilkins M.J."/>
            <person name="Karaoz U."/>
            <person name="Brodie E.L."/>
            <person name="Williams K.H."/>
            <person name="Hubbard S.S."/>
            <person name="Banfield J.F."/>
        </authorList>
    </citation>
    <scope>NUCLEOTIDE SEQUENCE [LARGE SCALE GENOMIC DNA]</scope>
</reference>
<dbReference type="PANTHER" id="PTHR34477:SF1">
    <property type="entry name" value="UPF0213 PROTEIN YHBQ"/>
    <property type="match status" value="1"/>
</dbReference>
<evidence type="ECO:0000313" key="4">
    <source>
        <dbReference type="Proteomes" id="UP000178724"/>
    </source>
</evidence>
<dbReference type="InterPro" id="IPR050190">
    <property type="entry name" value="UPF0213_domain"/>
</dbReference>
<dbReference type="SUPFAM" id="SSF82771">
    <property type="entry name" value="GIY-YIG endonuclease"/>
    <property type="match status" value="1"/>
</dbReference>
<keyword evidence="3" id="KW-0540">Nuclease</keyword>